<dbReference type="RefSeq" id="WP_303278124.1">
    <property type="nucleotide sequence ID" value="NZ_JAUOEK010000120.1"/>
</dbReference>
<dbReference type="Proteomes" id="UP001176883">
    <property type="component" value="Unassembled WGS sequence"/>
</dbReference>
<reference evidence="1" key="1">
    <citation type="submission" date="2023-07" db="EMBL/GenBank/DDBJ databases">
        <title>Two novel species in the genus Flavivirga.</title>
        <authorList>
            <person name="Kwon K."/>
        </authorList>
    </citation>
    <scope>NUCLEOTIDE SEQUENCE</scope>
    <source>
        <strain evidence="1">KCTC 52353</strain>
    </source>
</reference>
<keyword evidence="2" id="KW-1185">Reference proteome</keyword>
<dbReference type="EMBL" id="JAUOEK010000120">
    <property type="protein sequence ID" value="MDO5970434.1"/>
    <property type="molecule type" value="Genomic_DNA"/>
</dbReference>
<organism evidence="1 2">
    <name type="scientific">Flavivirga aquimarina</name>
    <dbReference type="NCBI Taxonomy" id="2027862"/>
    <lineage>
        <taxon>Bacteria</taxon>
        <taxon>Pseudomonadati</taxon>
        <taxon>Bacteroidota</taxon>
        <taxon>Flavobacteriia</taxon>
        <taxon>Flavobacteriales</taxon>
        <taxon>Flavobacteriaceae</taxon>
        <taxon>Flavivirga</taxon>
    </lineage>
</organism>
<sequence length="70" mass="8330">MGNKKRYYKAFIENNGLLNEIEVGRKVGLDENETMKIVSQLLQEHKIKYMEHKASNYSLTKKCKKRNKIR</sequence>
<evidence type="ECO:0000313" key="1">
    <source>
        <dbReference type="EMBL" id="MDO5970434.1"/>
    </source>
</evidence>
<proteinExistence type="predicted"/>
<gene>
    <name evidence="1" type="ORF">Q4Q35_11520</name>
</gene>
<evidence type="ECO:0000313" key="2">
    <source>
        <dbReference type="Proteomes" id="UP001176883"/>
    </source>
</evidence>
<accession>A0ABT8WBM0</accession>
<protein>
    <submittedName>
        <fullName evidence="1">Uncharacterized protein</fullName>
    </submittedName>
</protein>
<comment type="caution">
    <text evidence="1">The sequence shown here is derived from an EMBL/GenBank/DDBJ whole genome shotgun (WGS) entry which is preliminary data.</text>
</comment>
<name>A0ABT8WBM0_9FLAO</name>